<evidence type="ECO:0000259" key="5">
    <source>
        <dbReference type="SMART" id="SM00895"/>
    </source>
</evidence>
<accession>A0A437MMP5</accession>
<dbReference type="PANTHER" id="PTHR43537">
    <property type="entry name" value="TRANSCRIPTIONAL REGULATOR, GNTR FAMILY"/>
    <property type="match status" value="1"/>
</dbReference>
<evidence type="ECO:0000259" key="4">
    <source>
        <dbReference type="SMART" id="SM00345"/>
    </source>
</evidence>
<dbReference type="Gene3D" id="1.10.10.10">
    <property type="entry name" value="Winged helix-like DNA-binding domain superfamily/Winged helix DNA-binding domain"/>
    <property type="match status" value="2"/>
</dbReference>
<dbReference type="OrthoDB" id="7005926at2"/>
<keyword evidence="1" id="KW-0805">Transcription regulation</keyword>
<comment type="caution">
    <text evidence="6">The sequence shown here is derived from an EMBL/GenBank/DDBJ whole genome shotgun (WGS) entry which is preliminary data.</text>
</comment>
<dbReference type="Proteomes" id="UP000282957">
    <property type="component" value="Unassembled WGS sequence"/>
</dbReference>
<feature type="domain" description="HTH gntR-type" evidence="4">
    <location>
        <begin position="150"/>
        <end position="206"/>
    </location>
</feature>
<organism evidence="6 7">
    <name type="scientific">Rhodovarius crocodyli</name>
    <dbReference type="NCBI Taxonomy" id="1979269"/>
    <lineage>
        <taxon>Bacteria</taxon>
        <taxon>Pseudomonadati</taxon>
        <taxon>Pseudomonadota</taxon>
        <taxon>Alphaproteobacteria</taxon>
        <taxon>Acetobacterales</taxon>
        <taxon>Roseomonadaceae</taxon>
        <taxon>Rhodovarius</taxon>
    </lineage>
</organism>
<dbReference type="SUPFAM" id="SSF48008">
    <property type="entry name" value="GntR ligand-binding domain-like"/>
    <property type="match status" value="1"/>
</dbReference>
<dbReference type="EMBL" id="SACL01000001">
    <property type="protein sequence ID" value="RVT98909.1"/>
    <property type="molecule type" value="Genomic_DNA"/>
</dbReference>
<protein>
    <submittedName>
        <fullName evidence="6">FCD domain-containing protein</fullName>
    </submittedName>
</protein>
<evidence type="ECO:0000313" key="7">
    <source>
        <dbReference type="Proteomes" id="UP000282957"/>
    </source>
</evidence>
<dbReference type="SUPFAM" id="SSF46785">
    <property type="entry name" value="Winged helix' DNA-binding domain"/>
    <property type="match status" value="2"/>
</dbReference>
<evidence type="ECO:0000256" key="1">
    <source>
        <dbReference type="ARBA" id="ARBA00023015"/>
    </source>
</evidence>
<keyword evidence="3" id="KW-0804">Transcription</keyword>
<evidence type="ECO:0000256" key="2">
    <source>
        <dbReference type="ARBA" id="ARBA00023125"/>
    </source>
</evidence>
<dbReference type="Pfam" id="PF07729">
    <property type="entry name" value="FCD"/>
    <property type="match status" value="1"/>
</dbReference>
<dbReference type="InterPro" id="IPR036390">
    <property type="entry name" value="WH_DNA-bd_sf"/>
</dbReference>
<sequence>MAERLVHPVLGHPAVQAPARLRRAAEFEKGKGFGGGAGHGKLLASAALWWHTEQFMAKPSIHDTPALHRSLARDMLRRWQSLGAAPGARLSRLALAKELGVSRTPVAGAMALLEALGVVESDGRHLLLRDPGFDPARLGGEAEGDAIDAFIMRLARDRRMGELEDEVSERQLQARYELGRAVVADALRRLSELGAVTRNRGHGWRFAAGYSSPEDRAASYRFRLMLEPPAMLEPAFALPSGWARMMREKHEGFLSRRWGATDPVAFFETNAAFHAGLAEASGNRFVLQAIEQQNQLRRFSNYDWQRGEERVRVSASEHIGILDALEAGDRAEAAERMYRHLAGTAALPWNGRRLAT</sequence>
<dbReference type="InterPro" id="IPR000524">
    <property type="entry name" value="Tscrpt_reg_HTH_GntR"/>
</dbReference>
<keyword evidence="7" id="KW-1185">Reference proteome</keyword>
<dbReference type="GO" id="GO:0003677">
    <property type="term" value="F:DNA binding"/>
    <property type="evidence" value="ECO:0007669"/>
    <property type="project" value="UniProtKB-KW"/>
</dbReference>
<name>A0A437MMP5_9PROT</name>
<dbReference type="AlphaFoldDB" id="A0A437MMP5"/>
<dbReference type="SMART" id="SM00895">
    <property type="entry name" value="FCD"/>
    <property type="match status" value="1"/>
</dbReference>
<dbReference type="SMART" id="SM00345">
    <property type="entry name" value="HTH_GNTR"/>
    <property type="match status" value="2"/>
</dbReference>
<dbReference type="InterPro" id="IPR011711">
    <property type="entry name" value="GntR_C"/>
</dbReference>
<evidence type="ECO:0000256" key="3">
    <source>
        <dbReference type="ARBA" id="ARBA00023163"/>
    </source>
</evidence>
<dbReference type="Gene3D" id="1.20.120.530">
    <property type="entry name" value="GntR ligand-binding domain-like"/>
    <property type="match status" value="1"/>
</dbReference>
<feature type="domain" description="HTH gntR-type" evidence="4">
    <location>
        <begin position="72"/>
        <end position="126"/>
    </location>
</feature>
<gene>
    <name evidence="6" type="ORF">EOD42_02010</name>
</gene>
<feature type="domain" description="GntR C-terminal" evidence="5">
    <location>
        <begin position="218"/>
        <end position="343"/>
    </location>
</feature>
<dbReference type="InterPro" id="IPR036388">
    <property type="entry name" value="WH-like_DNA-bd_sf"/>
</dbReference>
<dbReference type="InterPro" id="IPR008920">
    <property type="entry name" value="TF_FadR/GntR_C"/>
</dbReference>
<evidence type="ECO:0000313" key="6">
    <source>
        <dbReference type="EMBL" id="RVT98909.1"/>
    </source>
</evidence>
<keyword evidence="2" id="KW-0238">DNA-binding</keyword>
<proteinExistence type="predicted"/>
<dbReference type="Pfam" id="PF00392">
    <property type="entry name" value="GntR"/>
    <property type="match status" value="1"/>
</dbReference>
<dbReference type="GO" id="GO:0003700">
    <property type="term" value="F:DNA-binding transcription factor activity"/>
    <property type="evidence" value="ECO:0007669"/>
    <property type="project" value="InterPro"/>
</dbReference>
<reference evidence="6 7" key="1">
    <citation type="submission" date="2019-01" db="EMBL/GenBank/DDBJ databases">
        <authorList>
            <person name="Chen W.-M."/>
        </authorList>
    </citation>
    <scope>NUCLEOTIDE SEQUENCE [LARGE SCALE GENOMIC DNA]</scope>
    <source>
        <strain evidence="6 7">CCP-6</strain>
    </source>
</reference>
<dbReference type="PANTHER" id="PTHR43537:SF5">
    <property type="entry name" value="UXU OPERON TRANSCRIPTIONAL REGULATOR"/>
    <property type="match status" value="1"/>
</dbReference>